<dbReference type="EMBL" id="FOTW01000030">
    <property type="protein sequence ID" value="SFM73226.1"/>
    <property type="molecule type" value="Genomic_DNA"/>
</dbReference>
<accession>A0A1I4T964</accession>
<name>A0A1I4T964_9BURK</name>
<dbReference type="RefSeq" id="WP_093390519.1">
    <property type="nucleotide sequence ID" value="NZ_FOTW01000030.1"/>
</dbReference>
<dbReference type="AlphaFoldDB" id="A0A1I4T964"/>
<protein>
    <submittedName>
        <fullName evidence="1">Uncharacterized protein</fullName>
    </submittedName>
</protein>
<evidence type="ECO:0000313" key="1">
    <source>
        <dbReference type="EMBL" id="SFM73226.1"/>
    </source>
</evidence>
<organism evidence="1 2">
    <name type="scientific">Rugamonas rubra</name>
    <dbReference type="NCBI Taxonomy" id="758825"/>
    <lineage>
        <taxon>Bacteria</taxon>
        <taxon>Pseudomonadati</taxon>
        <taxon>Pseudomonadota</taxon>
        <taxon>Betaproteobacteria</taxon>
        <taxon>Burkholderiales</taxon>
        <taxon>Oxalobacteraceae</taxon>
        <taxon>Telluria group</taxon>
        <taxon>Rugamonas</taxon>
    </lineage>
</organism>
<gene>
    <name evidence="1" type="ORF">SAMN02982985_05107</name>
</gene>
<keyword evidence="2" id="KW-1185">Reference proteome</keyword>
<dbReference type="Proteomes" id="UP000199470">
    <property type="component" value="Unassembled WGS sequence"/>
</dbReference>
<proteinExistence type="predicted"/>
<sequence length="258" mass="28131">MPEPKGAADPIDAQSDFEQRLAACAQQLLEPFATIRAVQQVYGARVREQSMQAYGRLTEAHMLLTGVLADAILRVDGKMVEASQVGEERTALFASFVIGMGLCEDAIADGRYLQALTLLRQESETVAQLTLISQGKRKDGEAANVKVLEASLRRIHGDLSAAAHVSKHDVVRSVTRLDVSGLDLPEFTAGARYFPAFDKNLARRAFALHLVLILNVIEHMSTEHEERHAPEDRFGAAERNAVDLAATLMKGEGVVEAD</sequence>
<reference evidence="1 2" key="1">
    <citation type="submission" date="2016-10" db="EMBL/GenBank/DDBJ databases">
        <authorList>
            <person name="de Groot N.N."/>
        </authorList>
    </citation>
    <scope>NUCLEOTIDE SEQUENCE [LARGE SCALE GENOMIC DNA]</scope>
    <source>
        <strain evidence="1 2">ATCC 43154</strain>
    </source>
</reference>
<evidence type="ECO:0000313" key="2">
    <source>
        <dbReference type="Proteomes" id="UP000199470"/>
    </source>
</evidence>
<dbReference type="OrthoDB" id="8478255at2"/>